<gene>
    <name evidence="3" type="ORF">HMPREF9469_01552</name>
</gene>
<comment type="caution">
    <text evidence="3">The sequence shown here is derived from an EMBL/GenBank/DDBJ whole genome shotgun (WGS) entry which is preliminary data.</text>
</comment>
<dbReference type="Pfam" id="PF00534">
    <property type="entry name" value="Glycos_transf_1"/>
    <property type="match status" value="1"/>
</dbReference>
<dbReference type="CDD" id="cd03801">
    <property type="entry name" value="GT4_PimA-like"/>
    <property type="match status" value="1"/>
</dbReference>
<dbReference type="InterPro" id="IPR028098">
    <property type="entry name" value="Glyco_trans_4-like_N"/>
</dbReference>
<dbReference type="eggNOG" id="COG0438">
    <property type="taxonomic scope" value="Bacteria"/>
</dbReference>
<dbReference type="GO" id="GO:0016757">
    <property type="term" value="F:glycosyltransferase activity"/>
    <property type="evidence" value="ECO:0007669"/>
    <property type="project" value="InterPro"/>
</dbReference>
<dbReference type="HOGENOM" id="CLU_009583_35_0_9"/>
<dbReference type="Proteomes" id="UP000003763">
    <property type="component" value="Unassembled WGS sequence"/>
</dbReference>
<dbReference type="InterPro" id="IPR050194">
    <property type="entry name" value="Glycosyltransferase_grp1"/>
</dbReference>
<dbReference type="PANTHER" id="PTHR45947:SF13">
    <property type="entry name" value="TRANSFERASE"/>
    <property type="match status" value="1"/>
</dbReference>
<feature type="domain" description="Glycosyl transferase family 1" evidence="1">
    <location>
        <begin position="222"/>
        <end position="370"/>
    </location>
</feature>
<evidence type="ECO:0000313" key="4">
    <source>
        <dbReference type="Proteomes" id="UP000003763"/>
    </source>
</evidence>
<dbReference type="SUPFAM" id="SSF53756">
    <property type="entry name" value="UDP-Glycosyltransferase/glycogen phosphorylase"/>
    <property type="match status" value="1"/>
</dbReference>
<organism evidence="3 4">
    <name type="scientific">[Clostridium] citroniae WAL-17108</name>
    <dbReference type="NCBI Taxonomy" id="742733"/>
    <lineage>
        <taxon>Bacteria</taxon>
        <taxon>Bacillati</taxon>
        <taxon>Bacillota</taxon>
        <taxon>Clostridia</taxon>
        <taxon>Lachnospirales</taxon>
        <taxon>Lachnospiraceae</taxon>
        <taxon>Enterocloster</taxon>
    </lineage>
</organism>
<dbReference type="EMBL" id="ADLJ01000012">
    <property type="protein sequence ID" value="EHE99684.1"/>
    <property type="molecule type" value="Genomic_DNA"/>
</dbReference>
<accession>G5HG40</accession>
<protein>
    <recommendedName>
        <fullName evidence="5">Glycosyltransferase subfamily 4-like N-terminal domain-containing protein</fullName>
    </recommendedName>
</protein>
<proteinExistence type="predicted"/>
<evidence type="ECO:0000313" key="3">
    <source>
        <dbReference type="EMBL" id="EHE99684.1"/>
    </source>
</evidence>
<dbReference type="PATRIC" id="fig|742733.3.peg.1607"/>
<name>G5HG40_9FIRM</name>
<dbReference type="PANTHER" id="PTHR45947">
    <property type="entry name" value="SULFOQUINOVOSYL TRANSFERASE SQD2"/>
    <property type="match status" value="1"/>
</dbReference>
<dbReference type="Gene3D" id="3.40.50.2000">
    <property type="entry name" value="Glycogen Phosphorylase B"/>
    <property type="match status" value="3"/>
</dbReference>
<evidence type="ECO:0000259" key="2">
    <source>
        <dbReference type="Pfam" id="PF13439"/>
    </source>
</evidence>
<reference evidence="3 4" key="1">
    <citation type="submission" date="2011-08" db="EMBL/GenBank/DDBJ databases">
        <title>The Genome Sequence of Clostridium citroniae WAL-17108.</title>
        <authorList>
            <consortium name="The Broad Institute Genome Sequencing Platform"/>
            <person name="Earl A."/>
            <person name="Ward D."/>
            <person name="Feldgarden M."/>
            <person name="Gevers D."/>
            <person name="Finegold S.M."/>
            <person name="Summanen P.H."/>
            <person name="Molitoris D.R."/>
            <person name="Vaisanen M.L."/>
            <person name="Daigneault M."/>
            <person name="Allen-Vercoe E."/>
            <person name="Young S.K."/>
            <person name="Zeng Q."/>
            <person name="Gargeya S."/>
            <person name="Fitzgerald M."/>
            <person name="Haas B."/>
            <person name="Abouelleil A."/>
            <person name="Alvarado L."/>
            <person name="Arachchi H.M."/>
            <person name="Berlin A."/>
            <person name="Brown A."/>
            <person name="Chapman S.B."/>
            <person name="Chen Z."/>
            <person name="Dunbar C."/>
            <person name="Freedman E."/>
            <person name="Gearin G."/>
            <person name="Gellesch M."/>
            <person name="Goldberg J."/>
            <person name="Griggs A."/>
            <person name="Gujja S."/>
            <person name="Heiman D."/>
            <person name="Howarth C."/>
            <person name="Larson L."/>
            <person name="Lui A."/>
            <person name="MacDonald P.J.P."/>
            <person name="Montmayeur A."/>
            <person name="Murphy C."/>
            <person name="Neiman D."/>
            <person name="Pearson M."/>
            <person name="Priest M."/>
            <person name="Roberts A."/>
            <person name="Saif S."/>
            <person name="Shea T."/>
            <person name="Shenoy N."/>
            <person name="Sisk P."/>
            <person name="Stolte C."/>
            <person name="Sykes S."/>
            <person name="Wortman J."/>
            <person name="Nusbaum C."/>
            <person name="Birren B."/>
        </authorList>
    </citation>
    <scope>NUCLEOTIDE SEQUENCE [LARGE SCALE GENOMIC DNA]</scope>
    <source>
        <strain evidence="3 4">WAL-17108</strain>
    </source>
</reference>
<sequence>MKILAIHNYHRKGSSSGDDQVYKSETALLEQHENTVIRYTVSNDEFDSVGIIGKIKLTFGMLWSFKNYNVVQELIKKEKPDIVHVHTFFPLLSPSILYAAKRCGVPVVATLHDTRFICPCSTSLRGTQLCNACGDGHYLRMCKYGCFKGSRVQSLIVACIFKYHRIRKSFYKQIDRYICLNENQISLLEKIGFDERKIALKYNFVPDIEVNSKTVEVGGLPERYAVFYGRIGEEKGVRVLIEIWEQLPDIPLVVMGGGPLEEEFKALADEKKNIYFLGYTQHDKCLSIVKGGEFVVFPSIWYEGCSMVEIETESLGKALIATDLGFSVEAIKNGVNGFKVGLGDTQGFVQTIKMMWENPEMCKTMGMNARVDYEAKYLPEDNYKQLVGIYESLFDARRL</sequence>
<evidence type="ECO:0000259" key="1">
    <source>
        <dbReference type="Pfam" id="PF00534"/>
    </source>
</evidence>
<dbReference type="InterPro" id="IPR001296">
    <property type="entry name" value="Glyco_trans_1"/>
</dbReference>
<dbReference type="Pfam" id="PF13439">
    <property type="entry name" value="Glyco_transf_4"/>
    <property type="match status" value="1"/>
</dbReference>
<dbReference type="RefSeq" id="WP_007860724.1">
    <property type="nucleotide sequence ID" value="NZ_JH376420.1"/>
</dbReference>
<feature type="domain" description="Glycosyltransferase subfamily 4-like N-terminal" evidence="2">
    <location>
        <begin position="30"/>
        <end position="205"/>
    </location>
</feature>
<evidence type="ECO:0008006" key="5">
    <source>
        <dbReference type="Google" id="ProtNLM"/>
    </source>
</evidence>
<dbReference type="AlphaFoldDB" id="G5HG40"/>